<dbReference type="GO" id="GO:0005634">
    <property type="term" value="C:nucleus"/>
    <property type="evidence" value="ECO:0007669"/>
    <property type="project" value="UniProtKB-UniRule"/>
</dbReference>
<keyword evidence="1 3" id="KW-0238">DNA-binding</keyword>
<feature type="region of interest" description="Disordered" evidence="4">
    <location>
        <begin position="62"/>
        <end position="103"/>
    </location>
</feature>
<organism evidence="6 7">
    <name type="scientific">Lyophyllum shimeji</name>
    <name type="common">Hon-shimeji</name>
    <name type="synonym">Tricholoma shimeji</name>
    <dbReference type="NCBI Taxonomy" id="47721"/>
    <lineage>
        <taxon>Eukaryota</taxon>
        <taxon>Fungi</taxon>
        <taxon>Dikarya</taxon>
        <taxon>Basidiomycota</taxon>
        <taxon>Agaricomycotina</taxon>
        <taxon>Agaricomycetes</taxon>
        <taxon>Agaricomycetidae</taxon>
        <taxon>Agaricales</taxon>
        <taxon>Tricholomatineae</taxon>
        <taxon>Lyophyllaceae</taxon>
        <taxon>Lyophyllum</taxon>
    </lineage>
</organism>
<evidence type="ECO:0000313" key="6">
    <source>
        <dbReference type="EMBL" id="GLB36570.1"/>
    </source>
</evidence>
<evidence type="ECO:0000313" key="7">
    <source>
        <dbReference type="Proteomes" id="UP001063166"/>
    </source>
</evidence>
<dbReference type="SMART" id="SM00398">
    <property type="entry name" value="HMG"/>
    <property type="match status" value="1"/>
</dbReference>
<dbReference type="CDD" id="cd01389">
    <property type="entry name" value="HMG-box_ROX1-like"/>
    <property type="match status" value="1"/>
</dbReference>
<evidence type="ECO:0000256" key="4">
    <source>
        <dbReference type="SAM" id="MobiDB-lite"/>
    </source>
</evidence>
<comment type="caution">
    <text evidence="6">The sequence shown here is derived from an EMBL/GenBank/DDBJ whole genome shotgun (WGS) entry which is preliminary data.</text>
</comment>
<dbReference type="Pfam" id="PF00505">
    <property type="entry name" value="HMG_box"/>
    <property type="match status" value="1"/>
</dbReference>
<dbReference type="AlphaFoldDB" id="A0A9P3PI45"/>
<accession>A0A9P3PI45</accession>
<proteinExistence type="predicted"/>
<evidence type="ECO:0000259" key="5">
    <source>
        <dbReference type="PROSITE" id="PS50118"/>
    </source>
</evidence>
<feature type="DNA-binding region" description="HMG box" evidence="3">
    <location>
        <begin position="103"/>
        <end position="172"/>
    </location>
</feature>
<dbReference type="InterPro" id="IPR036910">
    <property type="entry name" value="HMG_box_dom_sf"/>
</dbReference>
<dbReference type="SUPFAM" id="SSF47095">
    <property type="entry name" value="HMG-box"/>
    <property type="match status" value="1"/>
</dbReference>
<dbReference type="GO" id="GO:0000978">
    <property type="term" value="F:RNA polymerase II cis-regulatory region sequence-specific DNA binding"/>
    <property type="evidence" value="ECO:0007669"/>
    <property type="project" value="TreeGrafter"/>
</dbReference>
<reference evidence="6" key="1">
    <citation type="submission" date="2022-07" db="EMBL/GenBank/DDBJ databases">
        <title>The genome of Lyophyllum shimeji provides insight into the initial evolution of ectomycorrhizal fungal genome.</title>
        <authorList>
            <person name="Kobayashi Y."/>
            <person name="Shibata T."/>
            <person name="Hirakawa H."/>
            <person name="Shigenobu S."/>
            <person name="Nishiyama T."/>
            <person name="Yamada A."/>
            <person name="Hasebe M."/>
            <person name="Kawaguchi M."/>
        </authorList>
    </citation>
    <scope>NUCLEOTIDE SEQUENCE</scope>
    <source>
        <strain evidence="6">AT787</strain>
    </source>
</reference>
<name>A0A9P3PI45_LYOSH</name>
<dbReference type="EMBL" id="BRPK01000003">
    <property type="protein sequence ID" value="GLB36570.1"/>
    <property type="molecule type" value="Genomic_DNA"/>
</dbReference>
<dbReference type="OrthoDB" id="6247875at2759"/>
<protein>
    <submittedName>
        <fullName evidence="6">High mobility group</fullName>
    </submittedName>
</protein>
<dbReference type="InterPro" id="IPR009071">
    <property type="entry name" value="HMG_box_dom"/>
</dbReference>
<dbReference type="PANTHER" id="PTHR45789">
    <property type="entry name" value="FI18025P1"/>
    <property type="match status" value="1"/>
</dbReference>
<dbReference type="PROSITE" id="PS50118">
    <property type="entry name" value="HMG_BOX_2"/>
    <property type="match status" value="1"/>
</dbReference>
<dbReference type="GO" id="GO:0000981">
    <property type="term" value="F:DNA-binding transcription factor activity, RNA polymerase II-specific"/>
    <property type="evidence" value="ECO:0007669"/>
    <property type="project" value="TreeGrafter"/>
</dbReference>
<keyword evidence="7" id="KW-1185">Reference proteome</keyword>
<feature type="region of interest" description="Disordered" evidence="4">
    <location>
        <begin position="272"/>
        <end position="295"/>
    </location>
</feature>
<feature type="domain" description="HMG box" evidence="5">
    <location>
        <begin position="103"/>
        <end position="172"/>
    </location>
</feature>
<dbReference type="PANTHER" id="PTHR45789:SF2">
    <property type="entry name" value="FI18025P1"/>
    <property type="match status" value="1"/>
</dbReference>
<dbReference type="InterPro" id="IPR051356">
    <property type="entry name" value="SOX/SOX-like_TF"/>
</dbReference>
<evidence type="ECO:0000256" key="2">
    <source>
        <dbReference type="ARBA" id="ARBA00023242"/>
    </source>
</evidence>
<evidence type="ECO:0000256" key="1">
    <source>
        <dbReference type="ARBA" id="ARBA00023125"/>
    </source>
</evidence>
<gene>
    <name evidence="6" type="ORF">LshimejAT787_0308580</name>
</gene>
<evidence type="ECO:0000256" key="3">
    <source>
        <dbReference type="PROSITE-ProRule" id="PRU00267"/>
    </source>
</evidence>
<sequence length="402" mass="45348">MLRLQTNDQMPVSHTSPQGQFLQFHCDACTDYAFTCAPPTTHSLVPTQDLSPADFDTPTVYQYSEASSPSDSLPPSPLYEDYPETQHSSTAEPPRRLRSGNRIPRPRNAFMIFRSEFWAGSKISKSVEHDHRHISRIIGHCWNQLPEEEKDVWRRRAEQEKIEHSKKYPGYRFSPHARTKQVVKRKVKRNGDDELLRCKQVAELLLAGKAGTELDHAVKTIDSTSGREKSQPVPKKKKAACALSECNDAPVFRSPLLPPTEPQANDSAEHYCTQVTTPSSSPEHSQAERSYSPEEQAWTPPYAISQFAEQEASYTSRYQLPHPTPSAWISQQAPNDLSYAAPQVDVYHNTHPADASYTAHPNSSPYTIEFINPFGYHVDHPQPQGNMIQPPVDPLHWAHGGH</sequence>
<keyword evidence="2 3" id="KW-0539">Nucleus</keyword>
<dbReference type="Proteomes" id="UP001063166">
    <property type="component" value="Unassembled WGS sequence"/>
</dbReference>
<dbReference type="Gene3D" id="1.10.30.10">
    <property type="entry name" value="High mobility group box domain"/>
    <property type="match status" value="1"/>
</dbReference>
<feature type="compositionally biased region" description="Polar residues" evidence="4">
    <location>
        <begin position="273"/>
        <end position="284"/>
    </location>
</feature>